<dbReference type="AlphaFoldDB" id="A0A1T4P5I7"/>
<name>A0A1T4P5I7_9FUSO</name>
<feature type="transmembrane region" description="Helical" evidence="8">
    <location>
        <begin position="95"/>
        <end position="117"/>
    </location>
</feature>
<keyword evidence="5 8" id="KW-0812">Transmembrane</keyword>
<feature type="transmembrane region" description="Helical" evidence="8">
    <location>
        <begin position="15"/>
        <end position="34"/>
    </location>
</feature>
<evidence type="ECO:0000256" key="4">
    <source>
        <dbReference type="ARBA" id="ARBA00022475"/>
    </source>
</evidence>
<keyword evidence="4 8" id="KW-1003">Cell membrane</keyword>
<feature type="transmembrane region" description="Helical" evidence="8">
    <location>
        <begin position="208"/>
        <end position="225"/>
    </location>
</feature>
<feature type="transmembrane region" description="Helical" evidence="8">
    <location>
        <begin position="179"/>
        <end position="196"/>
    </location>
</feature>
<keyword evidence="7 8" id="KW-0472">Membrane</keyword>
<dbReference type="Pfam" id="PF01235">
    <property type="entry name" value="Na_Ala_symp"/>
    <property type="match status" value="1"/>
</dbReference>
<evidence type="ECO:0000256" key="5">
    <source>
        <dbReference type="ARBA" id="ARBA00022692"/>
    </source>
</evidence>
<accession>A0A1T4P5I7</accession>
<keyword evidence="6 8" id="KW-1133">Transmembrane helix</keyword>
<comment type="similarity">
    <text evidence="2 8">Belongs to the alanine or glycine:cation symporter (AGCS) (TC 2.A.25) family.</text>
</comment>
<organism evidence="9 10">
    <name type="scientific">Cetobacterium ceti</name>
    <dbReference type="NCBI Taxonomy" id="180163"/>
    <lineage>
        <taxon>Bacteria</taxon>
        <taxon>Fusobacteriati</taxon>
        <taxon>Fusobacteriota</taxon>
        <taxon>Fusobacteriia</taxon>
        <taxon>Fusobacteriales</taxon>
        <taxon>Fusobacteriaceae</taxon>
        <taxon>Cetobacterium</taxon>
    </lineage>
</organism>
<dbReference type="GO" id="GO:0005283">
    <property type="term" value="F:amino acid:sodium symporter activity"/>
    <property type="evidence" value="ECO:0007669"/>
    <property type="project" value="InterPro"/>
</dbReference>
<evidence type="ECO:0000256" key="2">
    <source>
        <dbReference type="ARBA" id="ARBA00009261"/>
    </source>
</evidence>
<dbReference type="NCBIfam" id="TIGR00835">
    <property type="entry name" value="agcS"/>
    <property type="match status" value="1"/>
</dbReference>
<dbReference type="PANTHER" id="PTHR30330">
    <property type="entry name" value="AGSS FAMILY TRANSPORTER, SODIUM-ALANINE"/>
    <property type="match status" value="1"/>
</dbReference>
<dbReference type="PROSITE" id="PS00873">
    <property type="entry name" value="NA_ALANINE_SYMP"/>
    <property type="match status" value="1"/>
</dbReference>
<dbReference type="PANTHER" id="PTHR30330:SF1">
    <property type="entry name" value="AMINO-ACID CARRIER PROTEIN ALST"/>
    <property type="match status" value="1"/>
</dbReference>
<evidence type="ECO:0000256" key="1">
    <source>
        <dbReference type="ARBA" id="ARBA00004651"/>
    </source>
</evidence>
<evidence type="ECO:0000313" key="10">
    <source>
        <dbReference type="Proteomes" id="UP000191153"/>
    </source>
</evidence>
<dbReference type="InterPro" id="IPR001463">
    <property type="entry name" value="Na/Ala_symport"/>
</dbReference>
<sequence length="452" mass="49527">MEIIKLIVNTVNSLLWEKNILVILLIGTGLYFTYKTKFMQLRLFKEVATSLFGKTTEEGRSSFESFCLGTACRVGAGNIAGVVVALSLGGPGALFWMWIVALMGASTAFIESTLAVANRKKLDNGEYIGGTPWIIEKKTNKKWIGIIFSISSIICYIGVTQVMSNSIVETIIGGYSGNKIYLGIILSIISGFLILGKKDKIIDSLNKIVPIMAIIYLVVVLFIIIKNITLIDDVIKLILTNAFGGKEFVGGTFGGIVMQGVRRGLFSNEAGSGNAGYAASIVHIDHPAKQGFVQMFGVFVDTLIICSATAFIILFAHNNIDPNLKGMVLFQKALEYHIGWIGKPFTVVTITLFCFSTILGVIFYGKNALNFINPSNKINTIYKFIMIGMIFIGAIEENHFVWGLADFGLGIMTLINIIAILPLSGEALNLLKEYEISLKEKKYENTSEIKVK</sequence>
<feature type="transmembrane region" description="Helical" evidence="8">
    <location>
        <begin position="296"/>
        <end position="317"/>
    </location>
</feature>
<keyword evidence="8" id="KW-0769">Symport</keyword>
<evidence type="ECO:0000256" key="6">
    <source>
        <dbReference type="ARBA" id="ARBA00022989"/>
    </source>
</evidence>
<evidence type="ECO:0000313" key="9">
    <source>
        <dbReference type="EMBL" id="SJZ86764.1"/>
    </source>
</evidence>
<feature type="transmembrane region" description="Helical" evidence="8">
    <location>
        <begin position="337"/>
        <end position="364"/>
    </location>
</feature>
<evidence type="ECO:0000256" key="7">
    <source>
        <dbReference type="ARBA" id="ARBA00023136"/>
    </source>
</evidence>
<feature type="transmembrane region" description="Helical" evidence="8">
    <location>
        <begin position="143"/>
        <end position="159"/>
    </location>
</feature>
<gene>
    <name evidence="9" type="ORF">SAMN02745174_01783</name>
</gene>
<reference evidence="9 10" key="1">
    <citation type="submission" date="2017-02" db="EMBL/GenBank/DDBJ databases">
        <authorList>
            <person name="Peterson S.W."/>
        </authorList>
    </citation>
    <scope>NUCLEOTIDE SEQUENCE [LARGE SCALE GENOMIC DNA]</scope>
    <source>
        <strain evidence="9 10">ATCC 700028</strain>
    </source>
</reference>
<comment type="subcellular location">
    <subcellularLocation>
        <location evidence="1 8">Cell membrane</location>
        <topology evidence="1 8">Multi-pass membrane protein</topology>
    </subcellularLocation>
</comment>
<keyword evidence="3 8" id="KW-0813">Transport</keyword>
<dbReference type="EMBL" id="FUWX01000013">
    <property type="protein sequence ID" value="SJZ86764.1"/>
    <property type="molecule type" value="Genomic_DNA"/>
</dbReference>
<dbReference type="OrthoDB" id="9804874at2"/>
<dbReference type="PRINTS" id="PR00175">
    <property type="entry name" value="NAALASMPORT"/>
</dbReference>
<dbReference type="STRING" id="180163.SAMN02745174_01783"/>
<dbReference type="GO" id="GO:0005886">
    <property type="term" value="C:plasma membrane"/>
    <property type="evidence" value="ECO:0007669"/>
    <property type="project" value="UniProtKB-SubCell"/>
</dbReference>
<feature type="transmembrane region" description="Helical" evidence="8">
    <location>
        <begin position="376"/>
        <end position="395"/>
    </location>
</feature>
<keyword evidence="10" id="KW-1185">Reference proteome</keyword>
<proteinExistence type="inferred from homology"/>
<feature type="transmembrane region" description="Helical" evidence="8">
    <location>
        <begin position="407"/>
        <end position="431"/>
    </location>
</feature>
<evidence type="ECO:0000256" key="8">
    <source>
        <dbReference type="RuleBase" id="RU363064"/>
    </source>
</evidence>
<protein>
    <submittedName>
        <fullName evidence="9">Alanine or glycine:cation symporter, AGCS family</fullName>
    </submittedName>
</protein>
<dbReference type="RefSeq" id="WP_078694246.1">
    <property type="nucleotide sequence ID" value="NZ_FUWX01000013.1"/>
</dbReference>
<evidence type="ECO:0000256" key="3">
    <source>
        <dbReference type="ARBA" id="ARBA00022448"/>
    </source>
</evidence>
<dbReference type="Proteomes" id="UP000191153">
    <property type="component" value="Unassembled WGS sequence"/>
</dbReference>